<protein>
    <submittedName>
        <fullName evidence="1">Cytochrome P450 family 1 subfamily A member 2</fullName>
    </submittedName>
</protein>
<organism evidence="1">
    <name type="scientific">Tegillarca granosa</name>
    <name type="common">Malaysian cockle</name>
    <name type="synonym">Anadara granosa</name>
    <dbReference type="NCBI Taxonomy" id="220873"/>
    <lineage>
        <taxon>Eukaryota</taxon>
        <taxon>Metazoa</taxon>
        <taxon>Spiralia</taxon>
        <taxon>Lophotrochozoa</taxon>
        <taxon>Mollusca</taxon>
        <taxon>Bivalvia</taxon>
        <taxon>Autobranchia</taxon>
        <taxon>Pteriomorphia</taxon>
        <taxon>Arcoida</taxon>
        <taxon>Arcoidea</taxon>
        <taxon>Arcidae</taxon>
        <taxon>Tegillarca</taxon>
    </lineage>
</organism>
<name>A0A6M5FIP2_TEGGR</name>
<dbReference type="EMBL" id="MT154067">
    <property type="protein sequence ID" value="QJU11830.1"/>
    <property type="molecule type" value="mRNA"/>
</dbReference>
<dbReference type="AlphaFoldDB" id="A0A6M5FIP2"/>
<accession>A0A6M5FIP2</accession>
<reference evidence="1" key="1">
    <citation type="submission" date="2020-03" db="EMBL/GenBank/DDBJ databases">
        <title>The accumulation of three antibiotics pollutants on edible bivalve species.</title>
        <authorList>
            <person name="Zhou W."/>
        </authorList>
    </citation>
    <scope>NUCLEOTIDE SEQUENCE</scope>
</reference>
<sequence length="60" mass="6914">MAINRMFLYTTHLLQSFKLLVPDGTVLQSHHPRDLEFKSPVTMPPAFKCKMVPRNADEKS</sequence>
<proteinExistence type="evidence at transcript level"/>
<evidence type="ECO:0000313" key="1">
    <source>
        <dbReference type="EMBL" id="QJU11830.1"/>
    </source>
</evidence>
<gene>
    <name evidence="1" type="primary">CYP1A2</name>
</gene>